<accession>A0A1I4B181</accession>
<dbReference type="EMBL" id="FOSG01000007">
    <property type="protein sequence ID" value="SFK61679.1"/>
    <property type="molecule type" value="Genomic_DNA"/>
</dbReference>
<dbReference type="Proteomes" id="UP000198928">
    <property type="component" value="Unassembled WGS sequence"/>
</dbReference>
<evidence type="ECO:0000313" key="3">
    <source>
        <dbReference type="EMBL" id="SFK61679.1"/>
    </source>
</evidence>
<feature type="domain" description="DUF397" evidence="2">
    <location>
        <begin position="3"/>
        <end position="34"/>
    </location>
</feature>
<name>A0A1I4B181_9ACTN</name>
<feature type="compositionally biased region" description="Basic and acidic residues" evidence="1">
    <location>
        <begin position="9"/>
        <end position="18"/>
    </location>
</feature>
<organism evidence="3 4">
    <name type="scientific">Streptomyces pini</name>
    <dbReference type="NCBI Taxonomy" id="1520580"/>
    <lineage>
        <taxon>Bacteria</taxon>
        <taxon>Bacillati</taxon>
        <taxon>Actinomycetota</taxon>
        <taxon>Actinomycetes</taxon>
        <taxon>Kitasatosporales</taxon>
        <taxon>Streptomycetaceae</taxon>
        <taxon>Streptomyces</taxon>
    </lineage>
</organism>
<evidence type="ECO:0000313" key="4">
    <source>
        <dbReference type="Proteomes" id="UP000198928"/>
    </source>
</evidence>
<gene>
    <name evidence="3" type="ORF">SAMN05192584_107186</name>
</gene>
<keyword evidence="4" id="KW-1185">Reference proteome</keyword>
<feature type="region of interest" description="Disordered" evidence="1">
    <location>
        <begin position="1"/>
        <end position="39"/>
    </location>
</feature>
<dbReference type="AlphaFoldDB" id="A0A1I4B181"/>
<evidence type="ECO:0000259" key="2">
    <source>
        <dbReference type="Pfam" id="PF04149"/>
    </source>
</evidence>
<protein>
    <recommendedName>
        <fullName evidence="2">DUF397 domain-containing protein</fullName>
    </recommendedName>
</protein>
<evidence type="ECO:0000256" key="1">
    <source>
        <dbReference type="SAM" id="MobiDB-lite"/>
    </source>
</evidence>
<dbReference type="InterPro" id="IPR007278">
    <property type="entry name" value="DUF397"/>
</dbReference>
<reference evidence="4" key="1">
    <citation type="submission" date="2016-10" db="EMBL/GenBank/DDBJ databases">
        <authorList>
            <person name="Varghese N."/>
            <person name="Submissions S."/>
        </authorList>
    </citation>
    <scope>NUCLEOTIDE SEQUENCE [LARGE SCALE GENOMIC DNA]</scope>
    <source>
        <strain evidence="4">PL19</strain>
    </source>
</reference>
<proteinExistence type="predicted"/>
<sequence>MATAPGTVHVRDSKDRRGPVLHSPADGRTAFVSSCAAKR</sequence>
<dbReference type="Pfam" id="PF04149">
    <property type="entry name" value="DUF397"/>
    <property type="match status" value="1"/>
</dbReference>